<dbReference type="EMBL" id="AVOT02031368">
    <property type="protein sequence ID" value="MBW0524887.1"/>
    <property type="molecule type" value="Genomic_DNA"/>
</dbReference>
<evidence type="ECO:0000313" key="1">
    <source>
        <dbReference type="EMBL" id="MBW0524887.1"/>
    </source>
</evidence>
<dbReference type="Proteomes" id="UP000765509">
    <property type="component" value="Unassembled WGS sequence"/>
</dbReference>
<protein>
    <submittedName>
        <fullName evidence="1">Uncharacterized protein</fullName>
    </submittedName>
</protein>
<dbReference type="AlphaFoldDB" id="A0A9Q3ERV7"/>
<gene>
    <name evidence="1" type="ORF">O181_064602</name>
</gene>
<comment type="caution">
    <text evidence="1">The sequence shown here is derived from an EMBL/GenBank/DDBJ whole genome shotgun (WGS) entry which is preliminary data.</text>
</comment>
<sequence length="162" mass="19942">MFKEDFNIPDKKISNRLHSLFSKSEKEWYYKMRQDHGKNSSPWWKEQMIFKWKKYSWRFRMESSFEEAIFNIERDSPMSCFLKQKNRLTSLHSDMSEAMVHKSLSRIFSSDLEHAIRSRFIEHRSTKDYINGMEYITPRTKIYRNWYEYPMNIRPVGNQIQD</sequence>
<proteinExistence type="predicted"/>
<name>A0A9Q3ERV7_9BASI</name>
<reference evidence="1" key="1">
    <citation type="submission" date="2021-03" db="EMBL/GenBank/DDBJ databases">
        <title>Draft genome sequence of rust myrtle Austropuccinia psidii MF-1, a brazilian biotype.</title>
        <authorList>
            <person name="Quecine M.C."/>
            <person name="Pachon D.M.R."/>
            <person name="Bonatelli M.L."/>
            <person name="Correr F.H."/>
            <person name="Franceschini L.M."/>
            <person name="Leite T.F."/>
            <person name="Margarido G.R.A."/>
            <person name="Almeida C.A."/>
            <person name="Ferrarezi J.A."/>
            <person name="Labate C.A."/>
        </authorList>
    </citation>
    <scope>NUCLEOTIDE SEQUENCE</scope>
    <source>
        <strain evidence="1">MF-1</strain>
    </source>
</reference>
<accession>A0A9Q3ERV7</accession>
<keyword evidence="2" id="KW-1185">Reference proteome</keyword>
<organism evidence="1 2">
    <name type="scientific">Austropuccinia psidii MF-1</name>
    <dbReference type="NCBI Taxonomy" id="1389203"/>
    <lineage>
        <taxon>Eukaryota</taxon>
        <taxon>Fungi</taxon>
        <taxon>Dikarya</taxon>
        <taxon>Basidiomycota</taxon>
        <taxon>Pucciniomycotina</taxon>
        <taxon>Pucciniomycetes</taxon>
        <taxon>Pucciniales</taxon>
        <taxon>Sphaerophragmiaceae</taxon>
        <taxon>Austropuccinia</taxon>
    </lineage>
</organism>
<evidence type="ECO:0000313" key="2">
    <source>
        <dbReference type="Proteomes" id="UP000765509"/>
    </source>
</evidence>